<dbReference type="PANTHER" id="PTHR47719">
    <property type="entry name" value="SKP1-INTERACTING PARTNER 15"/>
    <property type="match status" value="1"/>
</dbReference>
<dbReference type="InterPro" id="IPR036047">
    <property type="entry name" value="F-box-like_dom_sf"/>
</dbReference>
<dbReference type="Pfam" id="PF00646">
    <property type="entry name" value="F-box"/>
    <property type="match status" value="1"/>
</dbReference>
<dbReference type="SUPFAM" id="SSF81383">
    <property type="entry name" value="F-box domain"/>
    <property type="match status" value="1"/>
</dbReference>
<evidence type="ECO:0000313" key="4">
    <source>
        <dbReference type="Proteomes" id="UP001210211"/>
    </source>
</evidence>
<comment type="caution">
    <text evidence="3">The sequence shown here is derived from an EMBL/GenBank/DDBJ whole genome shotgun (WGS) entry which is preliminary data.</text>
</comment>
<evidence type="ECO:0000313" key="3">
    <source>
        <dbReference type="EMBL" id="KAJ3687838.1"/>
    </source>
</evidence>
<feature type="domain" description="F-box" evidence="2">
    <location>
        <begin position="102"/>
        <end position="147"/>
    </location>
</feature>
<protein>
    <recommendedName>
        <fullName evidence="2">F-box domain-containing protein</fullName>
    </recommendedName>
</protein>
<dbReference type="PANTHER" id="PTHR47719:SF2">
    <property type="entry name" value="SKP1-INTERACTING PARTNER 15"/>
    <property type="match status" value="1"/>
</dbReference>
<reference evidence="3 4" key="1">
    <citation type="journal article" date="2022" name="Cell">
        <title>Repeat-based holocentromeres influence genome architecture and karyotype evolution.</title>
        <authorList>
            <person name="Hofstatter P.G."/>
            <person name="Thangavel G."/>
            <person name="Lux T."/>
            <person name="Neumann P."/>
            <person name="Vondrak T."/>
            <person name="Novak P."/>
            <person name="Zhang M."/>
            <person name="Costa L."/>
            <person name="Castellani M."/>
            <person name="Scott A."/>
            <person name="Toegelov H."/>
            <person name="Fuchs J."/>
            <person name="Mata-Sucre Y."/>
            <person name="Dias Y."/>
            <person name="Vanzela A.L.L."/>
            <person name="Huettel B."/>
            <person name="Almeida C.C.S."/>
            <person name="Simkova H."/>
            <person name="Souza G."/>
            <person name="Pedrosa-Harand A."/>
            <person name="Macas J."/>
            <person name="Mayer K.F.X."/>
            <person name="Houben A."/>
            <person name="Marques A."/>
        </authorList>
    </citation>
    <scope>NUCLEOTIDE SEQUENCE [LARGE SCALE GENOMIC DNA]</scope>
    <source>
        <strain evidence="3">RhyTen1mFocal</strain>
    </source>
</reference>
<dbReference type="AlphaFoldDB" id="A0AAD5Z6M6"/>
<gene>
    <name evidence="3" type="ORF">LUZ61_017002</name>
</gene>
<dbReference type="InterPro" id="IPR015915">
    <property type="entry name" value="Kelch-typ_b-propeller"/>
</dbReference>
<proteinExistence type="predicted"/>
<dbReference type="EMBL" id="JAMRDG010000002">
    <property type="protein sequence ID" value="KAJ3687838.1"/>
    <property type="molecule type" value="Genomic_DNA"/>
</dbReference>
<organism evidence="3 4">
    <name type="scientific">Rhynchospora tenuis</name>
    <dbReference type="NCBI Taxonomy" id="198213"/>
    <lineage>
        <taxon>Eukaryota</taxon>
        <taxon>Viridiplantae</taxon>
        <taxon>Streptophyta</taxon>
        <taxon>Embryophyta</taxon>
        <taxon>Tracheophyta</taxon>
        <taxon>Spermatophyta</taxon>
        <taxon>Magnoliopsida</taxon>
        <taxon>Liliopsida</taxon>
        <taxon>Poales</taxon>
        <taxon>Cyperaceae</taxon>
        <taxon>Cyperoideae</taxon>
        <taxon>Rhynchosporeae</taxon>
        <taxon>Rhynchospora</taxon>
    </lineage>
</organism>
<evidence type="ECO:0000259" key="2">
    <source>
        <dbReference type="PROSITE" id="PS50181"/>
    </source>
</evidence>
<accession>A0AAD5Z6M6</accession>
<dbReference type="SUPFAM" id="SSF117281">
    <property type="entry name" value="Kelch motif"/>
    <property type="match status" value="1"/>
</dbReference>
<dbReference type="SMART" id="SM00256">
    <property type="entry name" value="FBOX"/>
    <property type="match status" value="1"/>
</dbReference>
<dbReference type="Proteomes" id="UP001210211">
    <property type="component" value="Unassembled WGS sequence"/>
</dbReference>
<feature type="region of interest" description="Disordered" evidence="1">
    <location>
        <begin position="72"/>
        <end position="104"/>
    </location>
</feature>
<keyword evidence="4" id="KW-1185">Reference proteome</keyword>
<name>A0AAD5Z6M6_9POAL</name>
<dbReference type="PROSITE" id="PS50181">
    <property type="entry name" value="FBOX"/>
    <property type="match status" value="1"/>
</dbReference>
<dbReference type="InterPro" id="IPR001810">
    <property type="entry name" value="F-box_dom"/>
</dbReference>
<evidence type="ECO:0000256" key="1">
    <source>
        <dbReference type="SAM" id="MobiDB-lite"/>
    </source>
</evidence>
<sequence>MPPTVLTCGPLIPIIPFGSLYSGEEYTGPTEVTPHVSVYYHPTRPRYRIEQVQPTFLFPLLPFFLSLSLSPTKEDREMPPSPSPSSGEDSGEASDDSASSIGAPINNLPPDALHNILLRLPLRDAVSCRAVSRPLRDSLNSPTFLSLLPTLRLLLLRHPRPTPNTSSPPSLHAFDPSTRRWLLLPLQFLPSQVTSFSPVSSSPSLLYLWLDPNPPSTKSLAVCNPLSHSYRLLPPLGSAWSRHGTVLAGPRGTLLVISELAVMCFSPLQNESQWMKHALSLPTKPRSPVLIKETLFTLCDVGSAWRSQWKLFSCPLAGLGLGFGPRQGGWAPVERHMWGDVFEILKRPRLLPGSGGRRLLMIGGLRSSFAMDAPCSTVLILRLDLERMDWDEAGRMPPEMYRCFTGIGEVRDPSAGAGAVTVGNNKVKVFGGEGRVWFSGKRVRGKIAMWEESEDGGTGGEWSWVEGVPGYNEGVYRGIVFDAGFTAMP</sequence>